<protein>
    <submittedName>
        <fullName evidence="3">BON domain-containing protein</fullName>
    </submittedName>
</protein>
<name>A0ABW3K1F5_9BACT</name>
<dbReference type="InterPro" id="IPR007055">
    <property type="entry name" value="BON_dom"/>
</dbReference>
<keyword evidence="4" id="KW-1185">Reference proteome</keyword>
<evidence type="ECO:0000313" key="4">
    <source>
        <dbReference type="Proteomes" id="UP001597112"/>
    </source>
</evidence>
<dbReference type="PROSITE" id="PS50914">
    <property type="entry name" value="BON"/>
    <property type="match status" value="1"/>
</dbReference>
<gene>
    <name evidence="3" type="ORF">ACFQ21_10125</name>
</gene>
<dbReference type="Gene3D" id="3.30.1340.30">
    <property type="match status" value="1"/>
</dbReference>
<reference evidence="4" key="1">
    <citation type="journal article" date="2019" name="Int. J. Syst. Evol. Microbiol.">
        <title>The Global Catalogue of Microorganisms (GCM) 10K type strain sequencing project: providing services to taxonomists for standard genome sequencing and annotation.</title>
        <authorList>
            <consortium name="The Broad Institute Genomics Platform"/>
            <consortium name="The Broad Institute Genome Sequencing Center for Infectious Disease"/>
            <person name="Wu L."/>
            <person name="Ma J."/>
        </authorList>
    </citation>
    <scope>NUCLEOTIDE SEQUENCE [LARGE SCALE GENOMIC DNA]</scope>
    <source>
        <strain evidence="4">CCUG 58938</strain>
    </source>
</reference>
<evidence type="ECO:0000256" key="1">
    <source>
        <dbReference type="SAM" id="MobiDB-lite"/>
    </source>
</evidence>
<dbReference type="Pfam" id="PF04972">
    <property type="entry name" value="BON"/>
    <property type="match status" value="1"/>
</dbReference>
<comment type="caution">
    <text evidence="3">The sequence shown here is derived from an EMBL/GenBank/DDBJ whole genome shotgun (WGS) entry which is preliminary data.</text>
</comment>
<dbReference type="PANTHER" id="PTHR34606">
    <property type="entry name" value="BON DOMAIN-CONTAINING PROTEIN"/>
    <property type="match status" value="1"/>
</dbReference>
<dbReference type="EMBL" id="JBHTKA010000002">
    <property type="protein sequence ID" value="MFD0999666.1"/>
    <property type="molecule type" value="Genomic_DNA"/>
</dbReference>
<organism evidence="3 4">
    <name type="scientific">Ohtaekwangia kribbensis</name>
    <dbReference type="NCBI Taxonomy" id="688913"/>
    <lineage>
        <taxon>Bacteria</taxon>
        <taxon>Pseudomonadati</taxon>
        <taxon>Bacteroidota</taxon>
        <taxon>Cytophagia</taxon>
        <taxon>Cytophagales</taxon>
        <taxon>Fulvivirgaceae</taxon>
        <taxon>Ohtaekwangia</taxon>
    </lineage>
</organism>
<feature type="region of interest" description="Disordered" evidence="1">
    <location>
        <begin position="1"/>
        <end position="61"/>
    </location>
</feature>
<feature type="compositionally biased region" description="Basic and acidic residues" evidence="1">
    <location>
        <begin position="20"/>
        <end position="34"/>
    </location>
</feature>
<sequence length="219" mass="25137">MGNKMEGRNFPHTSQHKHGRMDDGRYDGYYRHNEALSNSRNDLGEPGQTFPRYDDRNTGKYENYSGDGYYGSYYGGLTNARPGRDYEQDAGYRDSYNRLPIEQWPEVEQAARSRGMAPWLREDKTKGLHKGKGPRSYKRSDFRILEDINDLLLEDPYVDASGIEVSVQDGEVILSGQVDDRNVKRRVEDIAESVSGVKHLENRLHTRHSGGQIVNVRNH</sequence>
<dbReference type="RefSeq" id="WP_377578553.1">
    <property type="nucleotide sequence ID" value="NZ_JBHTKA010000002.1"/>
</dbReference>
<feature type="domain" description="BON" evidence="2">
    <location>
        <begin position="140"/>
        <end position="208"/>
    </location>
</feature>
<dbReference type="InterPro" id="IPR051686">
    <property type="entry name" value="Lipoprotein_DolP"/>
</dbReference>
<dbReference type="SMART" id="SM00749">
    <property type="entry name" value="BON"/>
    <property type="match status" value="1"/>
</dbReference>
<proteinExistence type="predicted"/>
<dbReference type="PANTHER" id="PTHR34606:SF15">
    <property type="entry name" value="BON DOMAIN-CONTAINING PROTEIN"/>
    <property type="match status" value="1"/>
</dbReference>
<evidence type="ECO:0000313" key="3">
    <source>
        <dbReference type="EMBL" id="MFD0999666.1"/>
    </source>
</evidence>
<accession>A0ABW3K1F5</accession>
<dbReference type="Proteomes" id="UP001597112">
    <property type="component" value="Unassembled WGS sequence"/>
</dbReference>
<evidence type="ECO:0000259" key="2">
    <source>
        <dbReference type="PROSITE" id="PS50914"/>
    </source>
</evidence>
<dbReference type="InterPro" id="IPR014004">
    <property type="entry name" value="Transpt-assoc_nodulatn_dom_bac"/>
</dbReference>